<dbReference type="SUPFAM" id="SSF57850">
    <property type="entry name" value="RING/U-box"/>
    <property type="match status" value="1"/>
</dbReference>
<accession>A0A6A4QD22</accession>
<dbReference type="CDD" id="cd16461">
    <property type="entry name" value="RING-H2_EL5-like"/>
    <property type="match status" value="1"/>
</dbReference>
<evidence type="ECO:0000259" key="4">
    <source>
        <dbReference type="PROSITE" id="PS50089"/>
    </source>
</evidence>
<dbReference type="PROSITE" id="PS50089">
    <property type="entry name" value="ZF_RING_2"/>
    <property type="match status" value="1"/>
</dbReference>
<keyword evidence="3" id="KW-0812">Transmembrane</keyword>
<dbReference type="SMART" id="SM00184">
    <property type="entry name" value="RING"/>
    <property type="match status" value="1"/>
</dbReference>
<protein>
    <submittedName>
        <fullName evidence="5">Putative chromatin regulator PHD family</fullName>
    </submittedName>
</protein>
<evidence type="ECO:0000256" key="2">
    <source>
        <dbReference type="SAM" id="MobiDB-lite"/>
    </source>
</evidence>
<dbReference type="InterPro" id="IPR013083">
    <property type="entry name" value="Znf_RING/FYVE/PHD"/>
</dbReference>
<reference evidence="6" key="1">
    <citation type="journal article" date="2020" name="Nat. Commun.">
        <title>Genome sequence of the cluster root forming white lupin.</title>
        <authorList>
            <person name="Hufnagel B."/>
            <person name="Marques A."/>
            <person name="Soriano A."/>
            <person name="Marques L."/>
            <person name="Divol F."/>
            <person name="Doumas P."/>
            <person name="Sallet E."/>
            <person name="Mancinotti D."/>
            <person name="Carrere S."/>
            <person name="Marande W."/>
            <person name="Arribat S."/>
            <person name="Keller J."/>
            <person name="Huneau C."/>
            <person name="Blein T."/>
            <person name="Aime D."/>
            <person name="Laguerre M."/>
            <person name="Taylor J."/>
            <person name="Schubert V."/>
            <person name="Nelson M."/>
            <person name="Geu-Flores F."/>
            <person name="Crespi M."/>
            <person name="Gallardo-Guerrero K."/>
            <person name="Delaux P.-M."/>
            <person name="Salse J."/>
            <person name="Berges H."/>
            <person name="Guyot R."/>
            <person name="Gouzy J."/>
            <person name="Peret B."/>
        </authorList>
    </citation>
    <scope>NUCLEOTIDE SEQUENCE [LARGE SCALE GENOMIC DNA]</scope>
    <source>
        <strain evidence="6">cv. Amiga</strain>
    </source>
</reference>
<dbReference type="Gene3D" id="3.30.40.10">
    <property type="entry name" value="Zinc/RING finger domain, C3HC4 (zinc finger)"/>
    <property type="match status" value="1"/>
</dbReference>
<feature type="domain" description="RING-type" evidence="4">
    <location>
        <begin position="87"/>
        <end position="129"/>
    </location>
</feature>
<dbReference type="GO" id="GO:0008270">
    <property type="term" value="F:zinc ion binding"/>
    <property type="evidence" value="ECO:0007669"/>
    <property type="project" value="UniProtKB-KW"/>
</dbReference>
<sequence>MTISSELNMVTVIGFAVSTMVIVFICTRLICTRIHLHASTRSLPEGARSNPTMMGRSIYGLERATVAKFPTKKYTDNFFADAENTQCAICLSEYQGEDVLCILPNCGHSFHVTCIDLWLRQNSSCPVCRISLRHFPNNNQLMQPVSGSALPPDHFPPQGAVAVVATDNITSSSHRNLHNDEGKKKHVDTTSNS</sequence>
<evidence type="ECO:0000313" key="6">
    <source>
        <dbReference type="Proteomes" id="UP000447434"/>
    </source>
</evidence>
<name>A0A6A4QD22_LUPAL</name>
<organism evidence="5 6">
    <name type="scientific">Lupinus albus</name>
    <name type="common">White lupine</name>
    <name type="synonym">Lupinus termis</name>
    <dbReference type="NCBI Taxonomy" id="3870"/>
    <lineage>
        <taxon>Eukaryota</taxon>
        <taxon>Viridiplantae</taxon>
        <taxon>Streptophyta</taxon>
        <taxon>Embryophyta</taxon>
        <taxon>Tracheophyta</taxon>
        <taxon>Spermatophyta</taxon>
        <taxon>Magnoliopsida</taxon>
        <taxon>eudicotyledons</taxon>
        <taxon>Gunneridae</taxon>
        <taxon>Pentapetalae</taxon>
        <taxon>rosids</taxon>
        <taxon>fabids</taxon>
        <taxon>Fabales</taxon>
        <taxon>Fabaceae</taxon>
        <taxon>Papilionoideae</taxon>
        <taxon>50 kb inversion clade</taxon>
        <taxon>genistoids sensu lato</taxon>
        <taxon>core genistoids</taxon>
        <taxon>Genisteae</taxon>
        <taxon>Lupinus</taxon>
    </lineage>
</organism>
<dbReference type="EMBL" id="WOCE01000006">
    <property type="protein sequence ID" value="KAE9612175.1"/>
    <property type="molecule type" value="Genomic_DNA"/>
</dbReference>
<keyword evidence="1" id="KW-0479">Metal-binding</keyword>
<evidence type="ECO:0000256" key="1">
    <source>
        <dbReference type="PROSITE-ProRule" id="PRU00175"/>
    </source>
</evidence>
<gene>
    <name evidence="5" type="ORF">Lalb_Chr06g0170161</name>
</gene>
<dbReference type="AlphaFoldDB" id="A0A6A4QD22"/>
<feature type="region of interest" description="Disordered" evidence="2">
    <location>
        <begin position="172"/>
        <end position="193"/>
    </location>
</feature>
<dbReference type="PANTHER" id="PTHR47035:SF3">
    <property type="entry name" value="OS11G0150450 PROTEIN"/>
    <property type="match status" value="1"/>
</dbReference>
<proteinExistence type="predicted"/>
<keyword evidence="1" id="KW-0862">Zinc</keyword>
<evidence type="ECO:0000256" key="3">
    <source>
        <dbReference type="SAM" id="Phobius"/>
    </source>
</evidence>
<dbReference type="OrthoDB" id="8062037at2759"/>
<keyword evidence="3" id="KW-0472">Membrane</keyword>
<dbReference type="Proteomes" id="UP000447434">
    <property type="component" value="Chromosome 6"/>
</dbReference>
<dbReference type="Pfam" id="PF13639">
    <property type="entry name" value="zf-RING_2"/>
    <property type="match status" value="1"/>
</dbReference>
<keyword evidence="3" id="KW-1133">Transmembrane helix</keyword>
<evidence type="ECO:0000313" key="5">
    <source>
        <dbReference type="EMBL" id="KAE9612175.1"/>
    </source>
</evidence>
<feature type="transmembrane region" description="Helical" evidence="3">
    <location>
        <begin position="12"/>
        <end position="31"/>
    </location>
</feature>
<dbReference type="InterPro" id="IPR001841">
    <property type="entry name" value="Znf_RING"/>
</dbReference>
<keyword evidence="1" id="KW-0863">Zinc-finger</keyword>
<comment type="caution">
    <text evidence="5">The sequence shown here is derived from an EMBL/GenBank/DDBJ whole genome shotgun (WGS) entry which is preliminary data.</text>
</comment>
<dbReference type="PANTHER" id="PTHR47035">
    <property type="entry name" value="OS11G0150450 PROTEIN"/>
    <property type="match status" value="1"/>
</dbReference>
<dbReference type="InterPro" id="IPR053070">
    <property type="entry name" value="RING-type_E3_ubiquitin-ligase"/>
</dbReference>
<keyword evidence="6" id="KW-1185">Reference proteome</keyword>